<feature type="domain" description="Pyridoxamine 5'-phosphate oxidase N-terminal" evidence="2">
    <location>
        <begin position="8"/>
        <end position="132"/>
    </location>
</feature>
<feature type="region of interest" description="Disordered" evidence="1">
    <location>
        <begin position="171"/>
        <end position="195"/>
    </location>
</feature>
<name>A0ABZ2KRX2_9BACT</name>
<evidence type="ECO:0000313" key="4">
    <source>
        <dbReference type="Proteomes" id="UP001374803"/>
    </source>
</evidence>
<dbReference type="InterPro" id="IPR011576">
    <property type="entry name" value="Pyridox_Oxase_N"/>
</dbReference>
<protein>
    <submittedName>
        <fullName evidence="3">Pyridoxamine 5'-phosphate oxidase family protein</fullName>
    </submittedName>
</protein>
<dbReference type="SUPFAM" id="SSF50475">
    <property type="entry name" value="FMN-binding split barrel"/>
    <property type="match status" value="1"/>
</dbReference>
<dbReference type="RefSeq" id="WP_394830888.1">
    <property type="nucleotide sequence ID" value="NZ_CP089929.1"/>
</dbReference>
<dbReference type="InterPro" id="IPR012349">
    <property type="entry name" value="Split_barrel_FMN-bd"/>
</dbReference>
<keyword evidence="4" id="KW-1185">Reference proteome</keyword>
<dbReference type="Proteomes" id="UP001374803">
    <property type="component" value="Chromosome"/>
</dbReference>
<dbReference type="Pfam" id="PF01243">
    <property type="entry name" value="PNPOx_N"/>
    <property type="match status" value="1"/>
</dbReference>
<dbReference type="Gene3D" id="2.30.110.10">
    <property type="entry name" value="Electron Transport, Fmn-binding Protein, Chain A"/>
    <property type="match status" value="1"/>
</dbReference>
<accession>A0ABZ2KRX2</accession>
<dbReference type="PANTHER" id="PTHR39336">
    <property type="entry name" value="PYRIDOXAMINE PHOSPHATE OXIDASE FAMILY PROTEIN (AFU_ORTHOLOGUE AFUA_6G11440)"/>
    <property type="match status" value="1"/>
</dbReference>
<feature type="compositionally biased region" description="Basic and acidic residues" evidence="1">
    <location>
        <begin position="182"/>
        <end position="195"/>
    </location>
</feature>
<dbReference type="EMBL" id="CP089983">
    <property type="protein sequence ID" value="WXB01277.1"/>
    <property type="molecule type" value="Genomic_DNA"/>
</dbReference>
<evidence type="ECO:0000313" key="3">
    <source>
        <dbReference type="EMBL" id="WXB01277.1"/>
    </source>
</evidence>
<organism evidence="3 4">
    <name type="scientific">Pendulispora rubella</name>
    <dbReference type="NCBI Taxonomy" id="2741070"/>
    <lineage>
        <taxon>Bacteria</taxon>
        <taxon>Pseudomonadati</taxon>
        <taxon>Myxococcota</taxon>
        <taxon>Myxococcia</taxon>
        <taxon>Myxococcales</taxon>
        <taxon>Sorangiineae</taxon>
        <taxon>Pendulisporaceae</taxon>
        <taxon>Pendulispora</taxon>
    </lineage>
</organism>
<sequence>MGKLYEGIDERLSQFIAAQKMYFVATAPLAGDGLLNLSPKGLDSFRILGPKTVAYLDLVGSGVETIAHLRENGRIVILFCAFEGPPKIVRLHGRGESFEPGDREYDTLAPSFPERPNARAIIRIHVERISDSCGFGVPLYQFEGERTQLDDWADRKGPEGIARYKVEKNSTSLDGLPGLLRLGEEGEGRSTRSQP</sequence>
<dbReference type="PANTHER" id="PTHR39336:SF1">
    <property type="entry name" value="PYRIDOXAMINE PHOSPHATE OXIDASE FAMILY PROTEIN (AFU_ORTHOLOGUE AFUA_6G11440)"/>
    <property type="match status" value="1"/>
</dbReference>
<reference evidence="3" key="1">
    <citation type="submission" date="2021-12" db="EMBL/GenBank/DDBJ databases">
        <title>Discovery of the Pendulisporaceae a myxobacterial family with distinct sporulation behavior and unique specialized metabolism.</title>
        <authorList>
            <person name="Garcia R."/>
            <person name="Popoff A."/>
            <person name="Bader C.D."/>
            <person name="Loehr J."/>
            <person name="Walesch S."/>
            <person name="Walt C."/>
            <person name="Boldt J."/>
            <person name="Bunk B."/>
            <person name="Haeckl F.J.F.P.J."/>
            <person name="Gunesch A.P."/>
            <person name="Birkelbach J."/>
            <person name="Nuebel U."/>
            <person name="Pietschmann T."/>
            <person name="Bach T."/>
            <person name="Mueller R."/>
        </authorList>
    </citation>
    <scope>NUCLEOTIDE SEQUENCE</scope>
    <source>
        <strain evidence="3">MSr11367</strain>
    </source>
</reference>
<proteinExistence type="predicted"/>
<gene>
    <name evidence="3" type="ORF">LVJ94_30710</name>
</gene>
<evidence type="ECO:0000259" key="2">
    <source>
        <dbReference type="Pfam" id="PF01243"/>
    </source>
</evidence>
<evidence type="ECO:0000256" key="1">
    <source>
        <dbReference type="SAM" id="MobiDB-lite"/>
    </source>
</evidence>
<feature type="compositionally biased region" description="Low complexity" evidence="1">
    <location>
        <begin position="172"/>
        <end position="181"/>
    </location>
</feature>